<dbReference type="RefSeq" id="WP_285670928.1">
    <property type="nucleotide sequence ID" value="NZ_BSYI01000008.1"/>
</dbReference>
<protein>
    <recommendedName>
        <fullName evidence="4">Glycosyltransferase RgtA/B/C/D-like domain-containing protein</fullName>
    </recommendedName>
</protein>
<evidence type="ECO:0008006" key="4">
    <source>
        <dbReference type="Google" id="ProtNLM"/>
    </source>
</evidence>
<feature type="transmembrane region" description="Helical" evidence="1">
    <location>
        <begin position="425"/>
        <end position="448"/>
    </location>
</feature>
<evidence type="ECO:0000313" key="3">
    <source>
        <dbReference type="Proteomes" id="UP001239909"/>
    </source>
</evidence>
<evidence type="ECO:0000256" key="1">
    <source>
        <dbReference type="SAM" id="Phobius"/>
    </source>
</evidence>
<organism evidence="2 3">
    <name type="scientific">Paralimibaculum aggregatum</name>
    <dbReference type="NCBI Taxonomy" id="3036245"/>
    <lineage>
        <taxon>Bacteria</taxon>
        <taxon>Pseudomonadati</taxon>
        <taxon>Pseudomonadota</taxon>
        <taxon>Alphaproteobacteria</taxon>
        <taxon>Rhodobacterales</taxon>
        <taxon>Paracoccaceae</taxon>
        <taxon>Paralimibaculum</taxon>
    </lineage>
</organism>
<reference evidence="2 3" key="1">
    <citation type="submission" date="2023-04" db="EMBL/GenBank/DDBJ databases">
        <title>Marinoamorphus aggregata gen. nov., sp. Nov., isolate from tissue of brittle star Ophioplocus japonicus.</title>
        <authorList>
            <person name="Kawano K."/>
            <person name="Sawayama S."/>
            <person name="Nakagawa S."/>
        </authorList>
    </citation>
    <scope>NUCLEOTIDE SEQUENCE [LARGE SCALE GENOMIC DNA]</scope>
    <source>
        <strain evidence="2 3">NKW23</strain>
    </source>
</reference>
<keyword evidence="1" id="KW-0472">Membrane</keyword>
<comment type="caution">
    <text evidence="2">The sequence shown here is derived from an EMBL/GenBank/DDBJ whole genome shotgun (WGS) entry which is preliminary data.</text>
</comment>
<feature type="transmembrane region" description="Helical" evidence="1">
    <location>
        <begin position="136"/>
        <end position="156"/>
    </location>
</feature>
<dbReference type="EMBL" id="BSYI01000008">
    <property type="protein sequence ID" value="GMG82170.1"/>
    <property type="molecule type" value="Genomic_DNA"/>
</dbReference>
<sequence length="471" mass="50105">MSAGDASLLRRAAIAGLLLLLGWCGALLLIEGQGIGLADNGDGYRVLDKAFVPRAASIGDPAPGRTYPMAEIGENELRRLVPDSFSALIAQGAALAAKALGAARFDIAWLTAAYLALFLGGVLLLMRALPSRGGKLAAAVAIAAILLCPVLVGYFNSPFEEAAVLALAPGWTALLLGTVRRRIPPIWLVLATTLLIYAKPSMVLMLLPVALVLWREPPRARVLMLGFLVVVVGLGVMRNQIRYGVPNAYNRVFDGLALSSAAVSTWPERDFLARRGVQQDRLGRTGFADTGLPESVAHHWGSPYWPEMTALPREEQRALAVHGRLPAYLGTLLRDPALALAVARESWLTALRADYRLHYLYPGPLAEVWAWLLARLGHVLSLGVGLFVAAAAARRAVPAALLLPLIVSPVFIVVADGYFEFEKHLLPYLAIGMFTIVAAADLLLTGCCDRASAGGARRAGPDDAASGPLTG</sequence>
<evidence type="ECO:0000313" key="2">
    <source>
        <dbReference type="EMBL" id="GMG82170.1"/>
    </source>
</evidence>
<feature type="transmembrane region" description="Helical" evidence="1">
    <location>
        <begin position="399"/>
        <end position="419"/>
    </location>
</feature>
<feature type="transmembrane region" description="Helical" evidence="1">
    <location>
        <begin position="186"/>
        <end position="214"/>
    </location>
</feature>
<proteinExistence type="predicted"/>
<keyword evidence="1" id="KW-1133">Transmembrane helix</keyword>
<dbReference type="Proteomes" id="UP001239909">
    <property type="component" value="Unassembled WGS sequence"/>
</dbReference>
<keyword evidence="3" id="KW-1185">Reference proteome</keyword>
<feature type="transmembrane region" description="Helical" evidence="1">
    <location>
        <begin position="107"/>
        <end position="129"/>
    </location>
</feature>
<gene>
    <name evidence="2" type="ORF">LNKW23_13830</name>
</gene>
<accession>A0ABQ6LFR7</accession>
<name>A0ABQ6LFR7_9RHOB</name>
<feature type="transmembrane region" description="Helical" evidence="1">
    <location>
        <begin position="220"/>
        <end position="236"/>
    </location>
</feature>
<feature type="transmembrane region" description="Helical" evidence="1">
    <location>
        <begin position="162"/>
        <end position="179"/>
    </location>
</feature>
<keyword evidence="1" id="KW-0812">Transmembrane</keyword>